<feature type="region of interest" description="Disordered" evidence="1">
    <location>
        <begin position="157"/>
        <end position="179"/>
    </location>
</feature>
<feature type="region of interest" description="Disordered" evidence="1">
    <location>
        <begin position="1"/>
        <end position="35"/>
    </location>
</feature>
<dbReference type="AlphaFoldDB" id="A0AAW0FHK4"/>
<protein>
    <recommendedName>
        <fullName evidence="2">Heterokaryon incompatibility domain-containing protein</fullName>
    </recommendedName>
</protein>
<organism evidence="3 4">
    <name type="scientific">Cerrena zonata</name>
    <dbReference type="NCBI Taxonomy" id="2478898"/>
    <lineage>
        <taxon>Eukaryota</taxon>
        <taxon>Fungi</taxon>
        <taxon>Dikarya</taxon>
        <taxon>Basidiomycota</taxon>
        <taxon>Agaricomycotina</taxon>
        <taxon>Agaricomycetes</taxon>
        <taxon>Polyporales</taxon>
        <taxon>Cerrenaceae</taxon>
        <taxon>Cerrena</taxon>
    </lineage>
</organism>
<dbReference type="PANTHER" id="PTHR33112">
    <property type="entry name" value="DOMAIN PROTEIN, PUTATIVE-RELATED"/>
    <property type="match status" value="1"/>
</dbReference>
<dbReference type="Proteomes" id="UP001385951">
    <property type="component" value="Unassembled WGS sequence"/>
</dbReference>
<sequence>MEDNDGRSRKSSHSLTLSLPQAQAPLEYTPRQAPPPPIPIAFLPFTPPSSGNHLLTSPCTVENQPLQNNARLSSNKSARSSGAIYLRPPSRIDGAKDADPANAAVVASARRLQSAFVKLPHEFLELTKSVAAALPLERPVPLQAALLLDLADTLSDPSDAKSKDDPCSEPSPTASANTVTLTCPKRPKWRYNMTKEMVEKNESALFKKWLDQTDDAVDAWCEQKNSRVTTKGTGTEEAVVMPHAPTSFERNIEVWRQLFTCLHPAVHGQDESDNILVSREVCTYNMLRRILALPLLQSEHCPARDTLELLVPSPRKRTKGKPRIVNHSQLRRDIPFRVSRAYEISLEDLEDDDCKLLKEDETLIIYETKEIPDDVDYVTVSYPWVGVQRKNPAKLRFTVGRKKPYGDAINTDLLFSLCSWVLKSDVHYIWIDRLCICQGDDDDIAWQVKHMADIFKSSTFCTVLPNGLQHWFRSTSTKESPWMSRMWTLMEVLVAPKTQVLYQKVDNKTGKTKITSSLIEDWLCEYPDVATQHSRLLLLDALSWRDLFSKNKMSEEMLYFRNRTIWRCALLREATLPTDLLPSMLCVLSDTNINKPWFKEKVADPQCKDVDVLAFRDAVSSTGSDMSGKWKRLINSMNLPTMSGMITRLWRALSPCLMRKFDFEGIDVQITNAYRVSIDEVKDKELDISYVAKPRAYRLLDCKQYCDKKMMVVYEFNKISNLRYATLSYPWVGVPCHHVAANGYTFWVKQDDGRQGDPISTETLRLACKLALKKGAEYLWIDRLCVVQADATDKSYQIHHMGDIYKDSSLCIVLPGGLQRLVGLHEETPWISRKDRASSSMLKAFSSDRKRLELFEDGEIYYIPLHYLTEDSRNMNIRVLGNPEYGFAHILHKAIDSRQHSRKHQESYTQKFQRYLATWKSAMTRSSDRPQDLLLSTMCIFDISLEEGVQRSQDCVFAAFVKELRKEGIKDVRIVAFKEAVHKSHLSVSVQWKHLINALNQCVPLLPGGVSPISNTHLPLHLAGHPVTRTRDGRKIFLGSALVVSEESHALEPCQVVVKNTASFSCLVQTDSPQKKHDGRFEIQPFDSRRMRWMTPFDGKVPSGRSPVQGGYDRSEVLYHALVTVKDNSTGRRERFLGKASSRLKECHYLSDADGNTSRMTREYKILCWRRGCGPSETGNGNSSASDTDSDVTDSEDDDNDEDSTCSEENDSESEYECENPHDYLRRTSRRIFLNSTGNYPDSDSNSDSD</sequence>
<evidence type="ECO:0000256" key="1">
    <source>
        <dbReference type="SAM" id="MobiDB-lite"/>
    </source>
</evidence>
<feature type="compositionally biased region" description="Acidic residues" evidence="1">
    <location>
        <begin position="1188"/>
        <end position="1218"/>
    </location>
</feature>
<reference evidence="3 4" key="1">
    <citation type="submission" date="2022-09" db="EMBL/GenBank/DDBJ databases">
        <authorList>
            <person name="Palmer J.M."/>
        </authorList>
    </citation>
    <scope>NUCLEOTIDE SEQUENCE [LARGE SCALE GENOMIC DNA]</scope>
    <source>
        <strain evidence="3 4">DSM 7382</strain>
    </source>
</reference>
<dbReference type="Pfam" id="PF06985">
    <property type="entry name" value="HET"/>
    <property type="match status" value="2"/>
</dbReference>
<feature type="region of interest" description="Disordered" evidence="1">
    <location>
        <begin position="1176"/>
        <end position="1250"/>
    </location>
</feature>
<feature type="domain" description="Heterokaryon incompatibility" evidence="2">
    <location>
        <begin position="377"/>
        <end position="463"/>
    </location>
</feature>
<evidence type="ECO:0000313" key="3">
    <source>
        <dbReference type="EMBL" id="KAK7680578.1"/>
    </source>
</evidence>
<feature type="compositionally biased region" description="Polar residues" evidence="1">
    <location>
        <begin position="170"/>
        <end position="179"/>
    </location>
</feature>
<evidence type="ECO:0000259" key="2">
    <source>
        <dbReference type="Pfam" id="PF06985"/>
    </source>
</evidence>
<comment type="caution">
    <text evidence="3">The sequence shown here is derived from an EMBL/GenBank/DDBJ whole genome shotgun (WGS) entry which is preliminary data.</text>
</comment>
<dbReference type="InterPro" id="IPR010730">
    <property type="entry name" value="HET"/>
</dbReference>
<keyword evidence="4" id="KW-1185">Reference proteome</keyword>
<proteinExistence type="predicted"/>
<name>A0AAW0FHK4_9APHY</name>
<dbReference type="PANTHER" id="PTHR33112:SF16">
    <property type="entry name" value="HETEROKARYON INCOMPATIBILITY DOMAIN-CONTAINING PROTEIN"/>
    <property type="match status" value="1"/>
</dbReference>
<dbReference type="EMBL" id="JASBNA010000048">
    <property type="protein sequence ID" value="KAK7680578.1"/>
    <property type="molecule type" value="Genomic_DNA"/>
</dbReference>
<gene>
    <name evidence="3" type="ORF">QCA50_016360</name>
</gene>
<accession>A0AAW0FHK4</accession>
<evidence type="ECO:0000313" key="4">
    <source>
        <dbReference type="Proteomes" id="UP001385951"/>
    </source>
</evidence>
<feature type="domain" description="Heterokaryon incompatibility" evidence="2">
    <location>
        <begin position="724"/>
        <end position="820"/>
    </location>
</feature>